<dbReference type="InterPro" id="IPR012338">
    <property type="entry name" value="Beta-lactam/transpept-like"/>
</dbReference>
<dbReference type="InterPro" id="IPR036950">
    <property type="entry name" value="PBP_transglycosylase"/>
</dbReference>
<keyword evidence="13" id="KW-0961">Cell wall biogenesis/degradation</keyword>
<accession>A0A1V8YWK4</accession>
<dbReference type="InterPro" id="IPR001264">
    <property type="entry name" value="Glyco_trans_51"/>
</dbReference>
<dbReference type="InterPro" id="IPR001460">
    <property type="entry name" value="PCN-bd_Tpept"/>
</dbReference>
<evidence type="ECO:0000256" key="11">
    <source>
        <dbReference type="ARBA" id="ARBA00023136"/>
    </source>
</evidence>
<dbReference type="SUPFAM" id="SSF56601">
    <property type="entry name" value="beta-lactamase/transpeptidase-like"/>
    <property type="match status" value="1"/>
</dbReference>
<dbReference type="GO" id="GO:0008360">
    <property type="term" value="P:regulation of cell shape"/>
    <property type="evidence" value="ECO:0007669"/>
    <property type="project" value="UniProtKB-KW"/>
</dbReference>
<evidence type="ECO:0000256" key="7">
    <source>
        <dbReference type="ARBA" id="ARBA00022801"/>
    </source>
</evidence>
<dbReference type="GO" id="GO:0009252">
    <property type="term" value="P:peptidoglycan biosynthetic process"/>
    <property type="evidence" value="ECO:0007669"/>
    <property type="project" value="UniProtKB-KW"/>
</dbReference>
<evidence type="ECO:0000313" key="19">
    <source>
        <dbReference type="EMBL" id="GEL93069.1"/>
    </source>
</evidence>
<keyword evidence="8" id="KW-0133">Cell shape</keyword>
<keyword evidence="12" id="KW-0511">Multifunctional enzyme</keyword>
<dbReference type="AlphaFoldDB" id="A0A1V8YWK4"/>
<dbReference type="Pfam" id="PF00905">
    <property type="entry name" value="Transpeptidase"/>
    <property type="match status" value="1"/>
</dbReference>
<dbReference type="InterPro" id="IPR023346">
    <property type="entry name" value="Lysozyme-like_dom_sf"/>
</dbReference>
<evidence type="ECO:0000259" key="17">
    <source>
        <dbReference type="Pfam" id="PF00905"/>
    </source>
</evidence>
<keyword evidence="2" id="KW-0121">Carboxypeptidase</keyword>
<evidence type="ECO:0000256" key="10">
    <source>
        <dbReference type="ARBA" id="ARBA00022989"/>
    </source>
</evidence>
<dbReference type="Gene3D" id="3.40.50.12800">
    <property type="match status" value="1"/>
</dbReference>
<dbReference type="GO" id="GO:0071555">
    <property type="term" value="P:cell wall organization"/>
    <property type="evidence" value="ECO:0007669"/>
    <property type="project" value="UniProtKB-KW"/>
</dbReference>
<evidence type="ECO:0000256" key="3">
    <source>
        <dbReference type="ARBA" id="ARBA00022670"/>
    </source>
</evidence>
<evidence type="ECO:0000256" key="12">
    <source>
        <dbReference type="ARBA" id="ARBA00023268"/>
    </source>
</evidence>
<dbReference type="RefSeq" id="WP_010752472.1">
    <property type="nucleotide sequence ID" value="NZ_BJWF01000046.1"/>
</dbReference>
<keyword evidence="9" id="KW-0573">Peptidoglycan synthesis</keyword>
<dbReference type="InterPro" id="IPR050396">
    <property type="entry name" value="Glycosyltr_51/Transpeptidase"/>
</dbReference>
<protein>
    <submittedName>
        <fullName evidence="19">Peptidase</fullName>
    </submittedName>
    <submittedName>
        <fullName evidence="20">Transglycosylase</fullName>
    </submittedName>
</protein>
<keyword evidence="10 16" id="KW-1133">Transmembrane helix</keyword>
<evidence type="ECO:0000313" key="20">
    <source>
        <dbReference type="EMBL" id="OQO70288.1"/>
    </source>
</evidence>
<feature type="transmembrane region" description="Helical" evidence="16">
    <location>
        <begin position="21"/>
        <end position="54"/>
    </location>
</feature>
<dbReference type="GO" id="GO:0009002">
    <property type="term" value="F:serine-type D-Ala-D-Ala carboxypeptidase activity"/>
    <property type="evidence" value="ECO:0007669"/>
    <property type="project" value="UniProtKB-EC"/>
</dbReference>
<dbReference type="Gene3D" id="3.40.710.10">
    <property type="entry name" value="DD-peptidase/beta-lactamase superfamily"/>
    <property type="match status" value="1"/>
</dbReference>
<dbReference type="Pfam" id="PF00912">
    <property type="entry name" value="Transgly"/>
    <property type="match status" value="1"/>
</dbReference>
<dbReference type="EMBL" id="MJEA01000006">
    <property type="protein sequence ID" value="OQO70288.1"/>
    <property type="molecule type" value="Genomic_DNA"/>
</dbReference>
<evidence type="ECO:0000256" key="2">
    <source>
        <dbReference type="ARBA" id="ARBA00022645"/>
    </source>
</evidence>
<evidence type="ECO:0000256" key="6">
    <source>
        <dbReference type="ARBA" id="ARBA00022692"/>
    </source>
</evidence>
<evidence type="ECO:0000256" key="8">
    <source>
        <dbReference type="ARBA" id="ARBA00022960"/>
    </source>
</evidence>
<gene>
    <name evidence="19" type="primary">pbp1B</name>
    <name evidence="20" type="ORF">BH747_07620</name>
    <name evidence="19" type="ORF">EVI01_24060</name>
</gene>
<evidence type="ECO:0000313" key="22">
    <source>
        <dbReference type="Proteomes" id="UP000321830"/>
    </source>
</evidence>
<evidence type="ECO:0000313" key="21">
    <source>
        <dbReference type="Proteomes" id="UP000192477"/>
    </source>
</evidence>
<comment type="catalytic activity">
    <reaction evidence="15">
        <text>[GlcNAc-(1-&gt;4)-Mur2Ac(oyl-L-Ala-gamma-D-Glu-L-Lys-D-Ala-D-Ala)](n)-di-trans,octa-cis-undecaprenyl diphosphate + beta-D-GlcNAc-(1-&gt;4)-Mur2Ac(oyl-L-Ala-gamma-D-Glu-L-Lys-D-Ala-D-Ala)-di-trans,octa-cis-undecaprenyl diphosphate = [GlcNAc-(1-&gt;4)-Mur2Ac(oyl-L-Ala-gamma-D-Glu-L-Lys-D-Ala-D-Ala)](n+1)-di-trans,octa-cis-undecaprenyl diphosphate + di-trans,octa-cis-undecaprenyl diphosphate + H(+)</text>
        <dbReference type="Rhea" id="RHEA:23708"/>
        <dbReference type="Rhea" id="RHEA-COMP:9602"/>
        <dbReference type="Rhea" id="RHEA-COMP:9603"/>
        <dbReference type="ChEBI" id="CHEBI:15378"/>
        <dbReference type="ChEBI" id="CHEBI:58405"/>
        <dbReference type="ChEBI" id="CHEBI:60033"/>
        <dbReference type="ChEBI" id="CHEBI:78435"/>
        <dbReference type="EC" id="2.4.99.28"/>
    </reaction>
</comment>
<dbReference type="SUPFAM" id="SSF53955">
    <property type="entry name" value="Lysozyme-like"/>
    <property type="match status" value="1"/>
</dbReference>
<proteinExistence type="predicted"/>
<dbReference type="PANTHER" id="PTHR32282">
    <property type="entry name" value="BINDING PROTEIN TRANSPEPTIDASE, PUTATIVE-RELATED"/>
    <property type="match status" value="1"/>
</dbReference>
<evidence type="ECO:0000256" key="4">
    <source>
        <dbReference type="ARBA" id="ARBA00022676"/>
    </source>
</evidence>
<dbReference type="GO" id="GO:0008658">
    <property type="term" value="F:penicillin binding"/>
    <property type="evidence" value="ECO:0007669"/>
    <property type="project" value="InterPro"/>
</dbReference>
<dbReference type="STRING" id="112904.BH747_07620"/>
<dbReference type="GO" id="GO:0006508">
    <property type="term" value="P:proteolysis"/>
    <property type="evidence" value="ECO:0007669"/>
    <property type="project" value="UniProtKB-KW"/>
</dbReference>
<keyword evidence="11 16" id="KW-0472">Membrane</keyword>
<keyword evidence="7" id="KW-0378">Hydrolase</keyword>
<dbReference type="Gene3D" id="1.10.3810.10">
    <property type="entry name" value="Biosynthetic peptidoglycan transglycosylase-like"/>
    <property type="match status" value="1"/>
</dbReference>
<comment type="caution">
    <text evidence="20">The sequence shown here is derived from an EMBL/GenBank/DDBJ whole genome shotgun (WGS) entry which is preliminary data.</text>
</comment>
<evidence type="ECO:0000256" key="5">
    <source>
        <dbReference type="ARBA" id="ARBA00022679"/>
    </source>
</evidence>
<name>A0A1V8YWK4_9ENTE</name>
<evidence type="ECO:0000256" key="9">
    <source>
        <dbReference type="ARBA" id="ARBA00022984"/>
    </source>
</evidence>
<feature type="domain" description="Penicillin-binding protein transpeptidase" evidence="17">
    <location>
        <begin position="394"/>
        <end position="636"/>
    </location>
</feature>
<dbReference type="GO" id="GO:0008955">
    <property type="term" value="F:peptidoglycan glycosyltransferase activity"/>
    <property type="evidence" value="ECO:0007669"/>
    <property type="project" value="UniProtKB-EC"/>
</dbReference>
<keyword evidence="1" id="KW-1003">Cell membrane</keyword>
<evidence type="ECO:0000256" key="14">
    <source>
        <dbReference type="ARBA" id="ARBA00034000"/>
    </source>
</evidence>
<organism evidence="20 21">
    <name type="scientific">Enterococcus villorum</name>
    <dbReference type="NCBI Taxonomy" id="112904"/>
    <lineage>
        <taxon>Bacteria</taxon>
        <taxon>Bacillati</taxon>
        <taxon>Bacillota</taxon>
        <taxon>Bacilli</taxon>
        <taxon>Lactobacillales</taxon>
        <taxon>Enterococcaceae</taxon>
        <taxon>Enterococcus</taxon>
    </lineage>
</organism>
<dbReference type="GO" id="GO:0030288">
    <property type="term" value="C:outer membrane-bounded periplasmic space"/>
    <property type="evidence" value="ECO:0007669"/>
    <property type="project" value="TreeGrafter"/>
</dbReference>
<dbReference type="PANTHER" id="PTHR32282:SF32">
    <property type="entry name" value="PENICILLIN-BINDING PROTEIN 2A"/>
    <property type="match status" value="1"/>
</dbReference>
<sequence length="780" mass="86533">MPRKDIRKKQKRRKKQKWMGANIAFGVFQSLTVFMIVLLLLLAALGVGIGAGYFAYLVEDTEIPTKEALQSELGNITETSKLVYADNSEISKIQTDLMRTALPSDQISPLLKTAIISTEDEYFERHNGYVPKAVLRALFSEATGIGSSGGSTLTQQLVKQQILTDETTFKRKANEILLAAQVEKYFSKNEIISMYLNVSPFGRNNKGQNIAGVQEAAKGIFGVNAKDVNLPQAAFIAGLPQSPITYSPYTNTGALKEDLSAGLKRKDVVLFSMYRENKITKEQYEEAKAYDLTKDFLPQQIAEQSDREYLYYTVMNAATEIITKQLAEKDSADLTDSKVYEAYYQKAQQTIQNKGYTIHSTIDKNIYAAMQEAAKNYGSLLDDGKATPVEVGNVLMDNKTGRIYGFVGGRDYLQSQNNHAFDTQRQAGSSIKPVLVYGPAIDMGIVGSESRVSDYATTWQEGSNAGEKIVNATNEGSNTFQTVRESLEWSNNIPAYHLYQSVLDHGGSKQYAYDNYLAKMNYPMNSNWGVESAPLGTIDVTTLQQTNGFQALANGGIYQEGYVIDSITDNSGKVIYQHEEKPVRVYSEAAASIMNDMMRSVITEKITTPFKDNITSLNSELGKADWIGKTGSTNEYRDSWLIVSTPSITISSWAGHDDNTGMDSEARKRSSRYLANLINQIYQVNPTIFGTNEKFELSADVSKKKVAAFTGQKTGKVTVDKKTIETPKKTVESLWAKNGPKNATFKFGIGGTDENYKDYWNTASAFARANPETKDDKKKD</sequence>
<reference evidence="19 22" key="2">
    <citation type="submission" date="2019-07" db="EMBL/GenBank/DDBJ databases">
        <title>Whole genome shotgun sequence of Enterococcus villorum NBRC 100699.</title>
        <authorList>
            <person name="Hosoyama A."/>
            <person name="Uohara A."/>
            <person name="Ohji S."/>
            <person name="Ichikawa N."/>
        </authorList>
    </citation>
    <scope>NUCLEOTIDE SEQUENCE [LARGE SCALE GENOMIC DNA]</scope>
    <source>
        <strain evidence="19 22">NBRC 100699</strain>
    </source>
</reference>
<dbReference type="Proteomes" id="UP000321830">
    <property type="component" value="Unassembled WGS sequence"/>
</dbReference>
<evidence type="ECO:0000256" key="15">
    <source>
        <dbReference type="ARBA" id="ARBA00049902"/>
    </source>
</evidence>
<feature type="domain" description="Glycosyl transferase family 51" evidence="18">
    <location>
        <begin position="88"/>
        <end position="270"/>
    </location>
</feature>
<keyword evidence="5" id="KW-0808">Transferase</keyword>
<reference evidence="20 21" key="1">
    <citation type="journal article" date="2017" name="BMC Microbiol.">
        <title>Comparative genomics of Enterococcus spp. isolated from bovine feces.</title>
        <authorList>
            <person name="Beukers A.G."/>
            <person name="Zaheer R."/>
            <person name="Goji N."/>
            <person name="Amoako K.K."/>
            <person name="Chaves A.V."/>
            <person name="Ward M.P."/>
            <person name="McAllister T.A."/>
        </authorList>
    </citation>
    <scope>NUCLEOTIDE SEQUENCE [LARGE SCALE GENOMIC DNA]</scope>
    <source>
        <strain evidence="20 21">F1129D 143</strain>
    </source>
</reference>
<comment type="catalytic activity">
    <reaction evidence="14">
        <text>Preferential cleavage: (Ac)2-L-Lys-D-Ala-|-D-Ala. Also transpeptidation of peptidyl-alanyl moieties that are N-acyl substituents of D-alanine.</text>
        <dbReference type="EC" id="3.4.16.4"/>
    </reaction>
</comment>
<dbReference type="Proteomes" id="UP000192477">
    <property type="component" value="Unassembled WGS sequence"/>
</dbReference>
<dbReference type="EMBL" id="BJWF01000046">
    <property type="protein sequence ID" value="GEL93069.1"/>
    <property type="molecule type" value="Genomic_DNA"/>
</dbReference>
<keyword evidence="4" id="KW-0328">Glycosyltransferase</keyword>
<evidence type="ECO:0000259" key="18">
    <source>
        <dbReference type="Pfam" id="PF00912"/>
    </source>
</evidence>
<evidence type="ECO:0000256" key="16">
    <source>
        <dbReference type="SAM" id="Phobius"/>
    </source>
</evidence>
<keyword evidence="3" id="KW-0645">Protease</keyword>
<keyword evidence="6 16" id="KW-0812">Transmembrane</keyword>
<evidence type="ECO:0000256" key="1">
    <source>
        <dbReference type="ARBA" id="ARBA00022475"/>
    </source>
</evidence>
<evidence type="ECO:0000256" key="13">
    <source>
        <dbReference type="ARBA" id="ARBA00023316"/>
    </source>
</evidence>
<dbReference type="OrthoDB" id="9766909at2"/>